<dbReference type="EMBL" id="PXYT01000008">
    <property type="protein sequence ID" value="PSR30661.1"/>
    <property type="molecule type" value="Genomic_DNA"/>
</dbReference>
<dbReference type="Pfam" id="PF01121">
    <property type="entry name" value="CoaE"/>
    <property type="match status" value="1"/>
</dbReference>
<evidence type="ECO:0000256" key="3">
    <source>
        <dbReference type="ARBA" id="ARBA00022679"/>
    </source>
</evidence>
<dbReference type="Proteomes" id="UP000242699">
    <property type="component" value="Unassembled WGS sequence"/>
</dbReference>
<proteinExistence type="inferred from homology"/>
<dbReference type="NCBIfam" id="TIGR00152">
    <property type="entry name" value="dephospho-CoA kinase"/>
    <property type="match status" value="1"/>
</dbReference>
<keyword evidence="5 8" id="KW-0418">Kinase</keyword>
<dbReference type="AlphaFoldDB" id="A0A2T2X826"/>
<evidence type="ECO:0000256" key="4">
    <source>
        <dbReference type="ARBA" id="ARBA00022741"/>
    </source>
</evidence>
<comment type="subcellular location">
    <subcellularLocation>
        <location evidence="8">Cytoplasm</location>
    </subcellularLocation>
</comment>
<comment type="function">
    <text evidence="8">Catalyzes the phosphorylation of the 3'-hydroxyl group of dephosphocoenzyme A to form coenzyme A.</text>
</comment>
<accession>A0A2T2X826</accession>
<dbReference type="FunFam" id="3.40.50.300:FF:000991">
    <property type="entry name" value="Dephospho-CoA kinase"/>
    <property type="match status" value="1"/>
</dbReference>
<comment type="caution">
    <text evidence="10">The sequence shown here is derived from an EMBL/GenBank/DDBJ whole genome shotgun (WGS) entry which is preliminary data.</text>
</comment>
<dbReference type="InterPro" id="IPR001977">
    <property type="entry name" value="Depp_CoAkinase"/>
</dbReference>
<dbReference type="GO" id="GO:0004140">
    <property type="term" value="F:dephospho-CoA kinase activity"/>
    <property type="evidence" value="ECO:0007669"/>
    <property type="project" value="UniProtKB-UniRule"/>
</dbReference>
<keyword evidence="4 8" id="KW-0547">Nucleotide-binding</keyword>
<evidence type="ECO:0000256" key="9">
    <source>
        <dbReference type="NCBIfam" id="TIGR00152"/>
    </source>
</evidence>
<dbReference type="GO" id="GO:0005524">
    <property type="term" value="F:ATP binding"/>
    <property type="evidence" value="ECO:0007669"/>
    <property type="project" value="UniProtKB-UniRule"/>
</dbReference>
<evidence type="ECO:0000313" key="10">
    <source>
        <dbReference type="EMBL" id="PSR30661.1"/>
    </source>
</evidence>
<keyword evidence="6 8" id="KW-0067">ATP-binding</keyword>
<keyword evidence="2 8" id="KW-0963">Cytoplasm</keyword>
<evidence type="ECO:0000256" key="6">
    <source>
        <dbReference type="ARBA" id="ARBA00022840"/>
    </source>
</evidence>
<protein>
    <recommendedName>
        <fullName evidence="8 9">Dephospho-CoA kinase</fullName>
        <ecNumber evidence="8 9">2.7.1.24</ecNumber>
    </recommendedName>
    <alternativeName>
        <fullName evidence="8">Dephosphocoenzyme A kinase</fullName>
    </alternativeName>
</protein>
<reference evidence="10 11" key="1">
    <citation type="journal article" date="2014" name="BMC Genomics">
        <title>Comparison of environmental and isolate Sulfobacillus genomes reveals diverse carbon, sulfur, nitrogen, and hydrogen metabolisms.</title>
        <authorList>
            <person name="Justice N.B."/>
            <person name="Norman A."/>
            <person name="Brown C.T."/>
            <person name="Singh A."/>
            <person name="Thomas B.C."/>
            <person name="Banfield J.F."/>
        </authorList>
    </citation>
    <scope>NUCLEOTIDE SEQUENCE [LARGE SCALE GENOMIC DNA]</scope>
    <source>
        <strain evidence="10">AMDSBA1</strain>
    </source>
</reference>
<keyword evidence="3 8" id="KW-0808">Transferase</keyword>
<dbReference type="UniPathway" id="UPA00241">
    <property type="reaction ID" value="UER00356"/>
</dbReference>
<evidence type="ECO:0000256" key="2">
    <source>
        <dbReference type="ARBA" id="ARBA00022490"/>
    </source>
</evidence>
<evidence type="ECO:0000256" key="5">
    <source>
        <dbReference type="ARBA" id="ARBA00022777"/>
    </source>
</evidence>
<dbReference type="Gene3D" id="3.40.50.300">
    <property type="entry name" value="P-loop containing nucleotide triphosphate hydrolases"/>
    <property type="match status" value="1"/>
</dbReference>
<keyword evidence="7 8" id="KW-0173">Coenzyme A biosynthesis</keyword>
<name>A0A2T2X826_9FIRM</name>
<dbReference type="PANTHER" id="PTHR10695:SF46">
    <property type="entry name" value="BIFUNCTIONAL COENZYME A SYNTHASE-RELATED"/>
    <property type="match status" value="1"/>
</dbReference>
<dbReference type="GO" id="GO:0005737">
    <property type="term" value="C:cytoplasm"/>
    <property type="evidence" value="ECO:0007669"/>
    <property type="project" value="UniProtKB-SubCell"/>
</dbReference>
<gene>
    <name evidence="8" type="primary">coaE</name>
    <name evidence="10" type="ORF">C7B43_05050</name>
</gene>
<organism evidence="10 11">
    <name type="scientific">Sulfobacillus benefaciens</name>
    <dbReference type="NCBI Taxonomy" id="453960"/>
    <lineage>
        <taxon>Bacteria</taxon>
        <taxon>Bacillati</taxon>
        <taxon>Bacillota</taxon>
        <taxon>Clostridia</taxon>
        <taxon>Eubacteriales</taxon>
        <taxon>Clostridiales Family XVII. Incertae Sedis</taxon>
        <taxon>Sulfobacillus</taxon>
    </lineage>
</organism>
<comment type="catalytic activity">
    <reaction evidence="8">
        <text>3'-dephospho-CoA + ATP = ADP + CoA + H(+)</text>
        <dbReference type="Rhea" id="RHEA:18245"/>
        <dbReference type="ChEBI" id="CHEBI:15378"/>
        <dbReference type="ChEBI" id="CHEBI:30616"/>
        <dbReference type="ChEBI" id="CHEBI:57287"/>
        <dbReference type="ChEBI" id="CHEBI:57328"/>
        <dbReference type="ChEBI" id="CHEBI:456216"/>
        <dbReference type="EC" id="2.7.1.24"/>
    </reaction>
</comment>
<dbReference type="InterPro" id="IPR027417">
    <property type="entry name" value="P-loop_NTPase"/>
</dbReference>
<sequence>MRLIGLTGSIGTGKSEVSAILRGLGAPVIDADRLTHTLQNRGQPLWRAIWSRYGWSVLGPDGQLLRRKLGHRIFQDPEERQKLNALVHPLVRQSIMQQIVEMSQQGYAAVVLDIPLLIESDWRRSVDQIWLVYAPLEVQLERIMRRDHLGREEAFRRIQAQIPVDEKIRYADCIIDNQGSLDGLREQVTRLWHNQSTATE</sequence>
<evidence type="ECO:0000313" key="11">
    <source>
        <dbReference type="Proteomes" id="UP000242699"/>
    </source>
</evidence>
<dbReference type="PROSITE" id="PS51219">
    <property type="entry name" value="DPCK"/>
    <property type="match status" value="1"/>
</dbReference>
<evidence type="ECO:0000256" key="7">
    <source>
        <dbReference type="ARBA" id="ARBA00022993"/>
    </source>
</evidence>
<comment type="similarity">
    <text evidence="1 8">Belongs to the CoaE family.</text>
</comment>
<evidence type="ECO:0000256" key="8">
    <source>
        <dbReference type="HAMAP-Rule" id="MF_00376"/>
    </source>
</evidence>
<feature type="binding site" evidence="8">
    <location>
        <begin position="11"/>
        <end position="16"/>
    </location>
    <ligand>
        <name>ATP</name>
        <dbReference type="ChEBI" id="CHEBI:30616"/>
    </ligand>
</feature>
<dbReference type="SUPFAM" id="SSF52540">
    <property type="entry name" value="P-loop containing nucleoside triphosphate hydrolases"/>
    <property type="match status" value="1"/>
</dbReference>
<comment type="pathway">
    <text evidence="8">Cofactor biosynthesis; coenzyme A biosynthesis; CoA from (R)-pantothenate: step 5/5.</text>
</comment>
<dbReference type="CDD" id="cd02022">
    <property type="entry name" value="DPCK"/>
    <property type="match status" value="1"/>
</dbReference>
<dbReference type="GO" id="GO:0015937">
    <property type="term" value="P:coenzyme A biosynthetic process"/>
    <property type="evidence" value="ECO:0007669"/>
    <property type="project" value="UniProtKB-UniRule"/>
</dbReference>
<dbReference type="EC" id="2.7.1.24" evidence="8 9"/>
<dbReference type="HAMAP" id="MF_00376">
    <property type="entry name" value="Dephospho_CoA_kinase"/>
    <property type="match status" value="1"/>
</dbReference>
<dbReference type="PANTHER" id="PTHR10695">
    <property type="entry name" value="DEPHOSPHO-COA KINASE-RELATED"/>
    <property type="match status" value="1"/>
</dbReference>
<evidence type="ECO:0000256" key="1">
    <source>
        <dbReference type="ARBA" id="ARBA00009018"/>
    </source>
</evidence>